<dbReference type="AlphaFoldDB" id="A0A8X6MDL9"/>
<evidence type="ECO:0000256" key="1">
    <source>
        <dbReference type="SAM" id="MobiDB-lite"/>
    </source>
</evidence>
<accession>A0A8X6MDL9</accession>
<dbReference type="Proteomes" id="UP000887013">
    <property type="component" value="Unassembled WGS sequence"/>
</dbReference>
<keyword evidence="3" id="KW-1185">Reference proteome</keyword>
<feature type="region of interest" description="Disordered" evidence="1">
    <location>
        <begin position="1"/>
        <end position="20"/>
    </location>
</feature>
<sequence length="117" mass="12743">MAIEGISVGSQRSGGKAGNEAADSWLQSLTYLPLQNNPFGDVGFHFLITSSFPDGPKQRTLVTTTPAPSIAGDVQDDPSPSWPYESRPWTGLHTYRPASSSYNVGEDDFGRFNVQRH</sequence>
<organism evidence="2 3">
    <name type="scientific">Nephila pilipes</name>
    <name type="common">Giant wood spider</name>
    <name type="synonym">Nephila maculata</name>
    <dbReference type="NCBI Taxonomy" id="299642"/>
    <lineage>
        <taxon>Eukaryota</taxon>
        <taxon>Metazoa</taxon>
        <taxon>Ecdysozoa</taxon>
        <taxon>Arthropoda</taxon>
        <taxon>Chelicerata</taxon>
        <taxon>Arachnida</taxon>
        <taxon>Araneae</taxon>
        <taxon>Araneomorphae</taxon>
        <taxon>Entelegynae</taxon>
        <taxon>Araneoidea</taxon>
        <taxon>Nephilidae</taxon>
        <taxon>Nephila</taxon>
    </lineage>
</organism>
<reference evidence="2" key="1">
    <citation type="submission" date="2020-08" db="EMBL/GenBank/DDBJ databases">
        <title>Multicomponent nature underlies the extraordinary mechanical properties of spider dragline silk.</title>
        <authorList>
            <person name="Kono N."/>
            <person name="Nakamura H."/>
            <person name="Mori M."/>
            <person name="Yoshida Y."/>
            <person name="Ohtoshi R."/>
            <person name="Malay A.D."/>
            <person name="Moran D.A.P."/>
            <person name="Tomita M."/>
            <person name="Numata K."/>
            <person name="Arakawa K."/>
        </authorList>
    </citation>
    <scope>NUCLEOTIDE SEQUENCE</scope>
</reference>
<protein>
    <submittedName>
        <fullName evidence="2">Uncharacterized protein</fullName>
    </submittedName>
</protein>
<dbReference type="EMBL" id="BMAW01044076">
    <property type="protein sequence ID" value="GFS42694.1"/>
    <property type="molecule type" value="Genomic_DNA"/>
</dbReference>
<proteinExistence type="predicted"/>
<comment type="caution">
    <text evidence="2">The sequence shown here is derived from an EMBL/GenBank/DDBJ whole genome shotgun (WGS) entry which is preliminary data.</text>
</comment>
<evidence type="ECO:0000313" key="2">
    <source>
        <dbReference type="EMBL" id="GFS42694.1"/>
    </source>
</evidence>
<evidence type="ECO:0000313" key="3">
    <source>
        <dbReference type="Proteomes" id="UP000887013"/>
    </source>
</evidence>
<feature type="region of interest" description="Disordered" evidence="1">
    <location>
        <begin position="58"/>
        <end position="85"/>
    </location>
</feature>
<name>A0A8X6MDL9_NEPPI</name>
<gene>
    <name evidence="2" type="ORF">NPIL_80901</name>
</gene>